<feature type="compositionally biased region" description="Basic residues" evidence="4">
    <location>
        <begin position="1"/>
        <end position="18"/>
    </location>
</feature>
<accession>A0ABQ7HXS9</accession>
<dbReference type="Gene3D" id="3.30.70.330">
    <property type="match status" value="2"/>
</dbReference>
<protein>
    <submittedName>
        <fullName evidence="6">Heterogeneous nuclear ribonucleoprotein D0</fullName>
    </submittedName>
</protein>
<feature type="region of interest" description="Disordered" evidence="4">
    <location>
        <begin position="1"/>
        <end position="45"/>
    </location>
</feature>
<gene>
    <name evidence="6" type="primary">HNRNPD</name>
    <name evidence="6" type="ORF">TCON_1806</name>
</gene>
<feature type="domain" description="RRM" evidence="5">
    <location>
        <begin position="132"/>
        <end position="211"/>
    </location>
</feature>
<comment type="caution">
    <text evidence="6">The sequence shown here is derived from an EMBL/GenBank/DDBJ whole genome shotgun (WGS) entry which is preliminary data.</text>
</comment>
<sequence>MEKKKNKKDNKNEKKKKNNKDNKNEKKKKNKKDNKNERKETEYNKKNKTTKISISNLSYKETKHSLLEYFSRFGEITNVFINKNKEGMATGKGVITFSKTPQPSIFKDEIILNGKILQIKRIKMEDELEPTNTIFISHINPKLTTKDIRDILGNIFKVVNIRMKKHAERKRNYGYCFLEFKDVTSAIEFKTNYSNIKDKFGINSNIEFSKDKPKYAR</sequence>
<dbReference type="InterPro" id="IPR035979">
    <property type="entry name" value="RBD_domain_sf"/>
</dbReference>
<organism evidence="6 7">
    <name type="scientific">Astathelohania contejeani</name>
    <dbReference type="NCBI Taxonomy" id="164912"/>
    <lineage>
        <taxon>Eukaryota</taxon>
        <taxon>Fungi</taxon>
        <taxon>Fungi incertae sedis</taxon>
        <taxon>Microsporidia</taxon>
        <taxon>Astathelohaniidae</taxon>
        <taxon>Astathelohania</taxon>
    </lineage>
</organism>
<dbReference type="InterPro" id="IPR012677">
    <property type="entry name" value="Nucleotide-bd_a/b_plait_sf"/>
</dbReference>
<name>A0ABQ7HXS9_9MICR</name>
<keyword evidence="6" id="KW-0687">Ribonucleoprotein</keyword>
<feature type="domain" description="RRM" evidence="5">
    <location>
        <begin position="50"/>
        <end position="129"/>
    </location>
</feature>
<evidence type="ECO:0000313" key="6">
    <source>
        <dbReference type="EMBL" id="KAF7682976.1"/>
    </source>
</evidence>
<keyword evidence="2" id="KW-0539">Nucleus</keyword>
<dbReference type="PANTHER" id="PTHR48033">
    <property type="entry name" value="RNA-BINDING (RRM/RBD/RNP MOTIFS) FAMILY PROTEIN"/>
    <property type="match status" value="1"/>
</dbReference>
<dbReference type="SMART" id="SM00360">
    <property type="entry name" value="RRM"/>
    <property type="match status" value="2"/>
</dbReference>
<evidence type="ECO:0000259" key="5">
    <source>
        <dbReference type="PROSITE" id="PS50102"/>
    </source>
</evidence>
<dbReference type="GO" id="GO:1990904">
    <property type="term" value="C:ribonucleoprotein complex"/>
    <property type="evidence" value="ECO:0007669"/>
    <property type="project" value="UniProtKB-KW"/>
</dbReference>
<reference evidence="6 7" key="1">
    <citation type="submission" date="2019-01" db="EMBL/GenBank/DDBJ databases">
        <title>Genomes sequencing and comparative genomics of infectious freshwater microsporidia, Cucumispora dikerogammari and Thelohania contejeani.</title>
        <authorList>
            <person name="Cormier A."/>
            <person name="Giraud I."/>
            <person name="Wattier R."/>
            <person name="Teixeira M."/>
            <person name="Grandjean F."/>
            <person name="Rigaud T."/>
            <person name="Cordaux R."/>
        </authorList>
    </citation>
    <scope>NUCLEOTIDE SEQUENCE [LARGE SCALE GENOMIC DNA]</scope>
    <source>
        <strain evidence="6">T1</strain>
        <tissue evidence="6">Spores</tissue>
    </source>
</reference>
<dbReference type="PANTHER" id="PTHR48033:SF10">
    <property type="entry name" value="RNA-BINDING PROTEIN SQUID"/>
    <property type="match status" value="1"/>
</dbReference>
<dbReference type="EMBL" id="SBIQ01000148">
    <property type="protein sequence ID" value="KAF7682976.1"/>
    <property type="molecule type" value="Genomic_DNA"/>
</dbReference>
<evidence type="ECO:0000256" key="1">
    <source>
        <dbReference type="ARBA" id="ARBA00004123"/>
    </source>
</evidence>
<dbReference type="SUPFAM" id="SSF54928">
    <property type="entry name" value="RNA-binding domain, RBD"/>
    <property type="match status" value="1"/>
</dbReference>
<evidence type="ECO:0000256" key="2">
    <source>
        <dbReference type="ARBA" id="ARBA00023242"/>
    </source>
</evidence>
<dbReference type="CDD" id="cd00590">
    <property type="entry name" value="RRM_SF"/>
    <property type="match status" value="2"/>
</dbReference>
<evidence type="ECO:0000313" key="7">
    <source>
        <dbReference type="Proteomes" id="UP001516464"/>
    </source>
</evidence>
<feature type="compositionally biased region" description="Basic and acidic residues" evidence="4">
    <location>
        <begin position="33"/>
        <end position="45"/>
    </location>
</feature>
<proteinExistence type="predicted"/>
<keyword evidence="3" id="KW-0694">RNA-binding</keyword>
<comment type="subcellular location">
    <subcellularLocation>
        <location evidence="1">Nucleus</location>
    </subcellularLocation>
</comment>
<dbReference type="PROSITE" id="PS50102">
    <property type="entry name" value="RRM"/>
    <property type="match status" value="2"/>
</dbReference>
<evidence type="ECO:0000256" key="4">
    <source>
        <dbReference type="SAM" id="MobiDB-lite"/>
    </source>
</evidence>
<evidence type="ECO:0000256" key="3">
    <source>
        <dbReference type="PROSITE-ProRule" id="PRU00176"/>
    </source>
</evidence>
<dbReference type="Proteomes" id="UP001516464">
    <property type="component" value="Unassembled WGS sequence"/>
</dbReference>
<dbReference type="Pfam" id="PF00076">
    <property type="entry name" value="RRM_1"/>
    <property type="match status" value="2"/>
</dbReference>
<dbReference type="InterPro" id="IPR000504">
    <property type="entry name" value="RRM_dom"/>
</dbReference>
<keyword evidence="7" id="KW-1185">Reference proteome</keyword>